<dbReference type="eggNOG" id="ENOG502SF8A">
    <property type="taxonomic scope" value="Eukaryota"/>
</dbReference>
<dbReference type="PROSITE" id="PS50042">
    <property type="entry name" value="CNMP_BINDING_3"/>
    <property type="match status" value="1"/>
</dbReference>
<name>B4ND45_DROWI</name>
<dbReference type="PhylomeDB" id="B4ND45"/>
<dbReference type="PANTHER" id="PTHR23011:SF41">
    <property type="entry name" value="CYCLIC NUCLEOTIDE-BINDING DOMAIN-CONTAINING PROTEIN"/>
    <property type="match status" value="1"/>
</dbReference>
<accession>B4ND45</accession>
<dbReference type="CDD" id="cd00038">
    <property type="entry name" value="CAP_ED"/>
    <property type="match status" value="1"/>
</dbReference>
<keyword evidence="3" id="KW-1185">Reference proteome</keyword>
<evidence type="ECO:0000313" key="2">
    <source>
        <dbReference type="EMBL" id="EDW82754.1"/>
    </source>
</evidence>
<gene>
    <name evidence="2" type="primary">Dwil\GK24973</name>
    <name evidence="2" type="ORF">Dwil_GK24973</name>
</gene>
<evidence type="ECO:0000259" key="1">
    <source>
        <dbReference type="PROSITE" id="PS50042"/>
    </source>
</evidence>
<proteinExistence type="predicted"/>
<dbReference type="AlphaFoldDB" id="B4ND45"/>
<evidence type="ECO:0000313" key="3">
    <source>
        <dbReference type="Proteomes" id="UP000007798"/>
    </source>
</evidence>
<dbReference type="InterPro" id="IPR000595">
    <property type="entry name" value="cNMP-bd_dom"/>
</dbReference>
<organism evidence="2 3">
    <name type="scientific">Drosophila willistoni</name>
    <name type="common">Fruit fly</name>
    <dbReference type="NCBI Taxonomy" id="7260"/>
    <lineage>
        <taxon>Eukaryota</taxon>
        <taxon>Metazoa</taxon>
        <taxon>Ecdysozoa</taxon>
        <taxon>Arthropoda</taxon>
        <taxon>Hexapoda</taxon>
        <taxon>Insecta</taxon>
        <taxon>Pterygota</taxon>
        <taxon>Neoptera</taxon>
        <taxon>Endopterygota</taxon>
        <taxon>Diptera</taxon>
        <taxon>Brachycera</taxon>
        <taxon>Muscomorpha</taxon>
        <taxon>Ephydroidea</taxon>
        <taxon>Drosophilidae</taxon>
        <taxon>Drosophila</taxon>
        <taxon>Sophophora</taxon>
    </lineage>
</organism>
<protein>
    <recommendedName>
        <fullName evidence="1">Cyclic nucleotide-binding domain-containing protein</fullName>
    </recommendedName>
</protein>
<dbReference type="InParanoid" id="B4ND45"/>
<sequence>MATAKRSRDADVAKQRKALCLRFKKLVRSVIMNQQWLSDSEEQGFSTNVKRKVALLLRQKRKSGMLTMAEKSLLRTQPWSRTIDDRKKLCLIIANLTCFSKIPPKIRARMVPVLKFMTIHTDRVIIKEGDTPITVYFIITGEVEMKKRIYNKKTKEVTWISEAIFGPGDCIGDVEKVEDCARMYTYVAVSNCELLAIFEADYNRILGPFMTKQWNEKKKALRSLDYFEFFNESQRIHACKFGSLVQYEPLETIYYEDKGSVSYVHFILSGECVILQCLNMLANIKNGRIGYELTDLNRGESVMFPESEKSSRASKLPSILSRYRPGVDDQQFDVQDILATSSEDNETKQKNKALRKMTLNEIEAYCGIGKTLEAIKQRRKHKTFKVLKHYRPKHPKHTKHRRFYSEDVEEEYDDEFDMLNDEEEEGGGGSMYDDYYYEYIEEEYSDDDIDEDVKEESRHKMNVHSTFSMAKSRSALLNRKLSLTEVDGENSESGSEIFTVSNSESSEGSSSLQIIQECSYKRPSHLTETHFIDVGSLTYGGIFGLGEKMEHRVIMSRTVVQCLLLPRFWLMEQQQNPGHIWPLRRFYFECNVPTRGELFANYLKTRRWNDFRHKYVQSCLSPSQAMGNTKEEDIPIISRIVETSDD</sequence>
<dbReference type="EMBL" id="CH964239">
    <property type="protein sequence ID" value="EDW82754.1"/>
    <property type="molecule type" value="Genomic_DNA"/>
</dbReference>
<dbReference type="OrthoDB" id="166212at2759"/>
<dbReference type="Proteomes" id="UP000007798">
    <property type="component" value="Unassembled WGS sequence"/>
</dbReference>
<dbReference type="Pfam" id="PF00027">
    <property type="entry name" value="cNMP_binding"/>
    <property type="match status" value="1"/>
</dbReference>
<dbReference type="KEGG" id="dwi:6648943"/>
<dbReference type="SMART" id="SM00100">
    <property type="entry name" value="cNMP"/>
    <property type="match status" value="1"/>
</dbReference>
<dbReference type="OMA" id="CPRMNTY"/>
<dbReference type="PANTHER" id="PTHR23011">
    <property type="entry name" value="CYCLIC NUCLEOTIDE-BINDING DOMAIN CONTAINING PROTEIN"/>
    <property type="match status" value="1"/>
</dbReference>
<dbReference type="SUPFAM" id="SSF51206">
    <property type="entry name" value="cAMP-binding domain-like"/>
    <property type="match status" value="2"/>
</dbReference>
<reference evidence="2 3" key="1">
    <citation type="journal article" date="2007" name="Nature">
        <title>Evolution of genes and genomes on the Drosophila phylogeny.</title>
        <authorList>
            <consortium name="Drosophila 12 Genomes Consortium"/>
            <person name="Clark A.G."/>
            <person name="Eisen M.B."/>
            <person name="Smith D.R."/>
            <person name="Bergman C.M."/>
            <person name="Oliver B."/>
            <person name="Markow T.A."/>
            <person name="Kaufman T.C."/>
            <person name="Kellis M."/>
            <person name="Gelbart W."/>
            <person name="Iyer V.N."/>
            <person name="Pollard D.A."/>
            <person name="Sackton T.B."/>
            <person name="Larracuente A.M."/>
            <person name="Singh N.D."/>
            <person name="Abad J.P."/>
            <person name="Abt D.N."/>
            <person name="Adryan B."/>
            <person name="Aguade M."/>
            <person name="Akashi H."/>
            <person name="Anderson W.W."/>
            <person name="Aquadro C.F."/>
            <person name="Ardell D.H."/>
            <person name="Arguello R."/>
            <person name="Artieri C.G."/>
            <person name="Barbash D.A."/>
            <person name="Barker D."/>
            <person name="Barsanti P."/>
            <person name="Batterham P."/>
            <person name="Batzoglou S."/>
            <person name="Begun D."/>
            <person name="Bhutkar A."/>
            <person name="Blanco E."/>
            <person name="Bosak S.A."/>
            <person name="Bradley R.K."/>
            <person name="Brand A.D."/>
            <person name="Brent M.R."/>
            <person name="Brooks A.N."/>
            <person name="Brown R.H."/>
            <person name="Butlin R.K."/>
            <person name="Caggese C."/>
            <person name="Calvi B.R."/>
            <person name="Bernardo de Carvalho A."/>
            <person name="Caspi A."/>
            <person name="Castrezana S."/>
            <person name="Celniker S.E."/>
            <person name="Chang J.L."/>
            <person name="Chapple C."/>
            <person name="Chatterji S."/>
            <person name="Chinwalla A."/>
            <person name="Civetta A."/>
            <person name="Clifton S.W."/>
            <person name="Comeron J.M."/>
            <person name="Costello J.C."/>
            <person name="Coyne J.A."/>
            <person name="Daub J."/>
            <person name="David R.G."/>
            <person name="Delcher A.L."/>
            <person name="Delehaunty K."/>
            <person name="Do C.B."/>
            <person name="Ebling H."/>
            <person name="Edwards K."/>
            <person name="Eickbush T."/>
            <person name="Evans J.D."/>
            <person name="Filipski A."/>
            <person name="Findeiss S."/>
            <person name="Freyhult E."/>
            <person name="Fulton L."/>
            <person name="Fulton R."/>
            <person name="Garcia A.C."/>
            <person name="Gardiner A."/>
            <person name="Garfield D.A."/>
            <person name="Garvin B.E."/>
            <person name="Gibson G."/>
            <person name="Gilbert D."/>
            <person name="Gnerre S."/>
            <person name="Godfrey J."/>
            <person name="Good R."/>
            <person name="Gotea V."/>
            <person name="Gravely B."/>
            <person name="Greenberg A.J."/>
            <person name="Griffiths-Jones S."/>
            <person name="Gross S."/>
            <person name="Guigo R."/>
            <person name="Gustafson E.A."/>
            <person name="Haerty W."/>
            <person name="Hahn M.W."/>
            <person name="Halligan D.L."/>
            <person name="Halpern A.L."/>
            <person name="Halter G.M."/>
            <person name="Han M.V."/>
            <person name="Heger A."/>
            <person name="Hillier L."/>
            <person name="Hinrichs A.S."/>
            <person name="Holmes I."/>
            <person name="Hoskins R.A."/>
            <person name="Hubisz M.J."/>
            <person name="Hultmark D."/>
            <person name="Huntley M.A."/>
            <person name="Jaffe D.B."/>
            <person name="Jagadeeshan S."/>
            <person name="Jeck W.R."/>
            <person name="Johnson J."/>
            <person name="Jones C.D."/>
            <person name="Jordan W.C."/>
            <person name="Karpen G.H."/>
            <person name="Kataoka E."/>
            <person name="Keightley P.D."/>
            <person name="Kheradpour P."/>
            <person name="Kirkness E.F."/>
            <person name="Koerich L.B."/>
            <person name="Kristiansen K."/>
            <person name="Kudrna D."/>
            <person name="Kulathinal R.J."/>
            <person name="Kumar S."/>
            <person name="Kwok R."/>
            <person name="Lander E."/>
            <person name="Langley C.H."/>
            <person name="Lapoint R."/>
            <person name="Lazzaro B.P."/>
            <person name="Lee S.J."/>
            <person name="Levesque L."/>
            <person name="Li R."/>
            <person name="Lin C.F."/>
            <person name="Lin M.F."/>
            <person name="Lindblad-Toh K."/>
            <person name="Llopart A."/>
            <person name="Long M."/>
            <person name="Low L."/>
            <person name="Lozovsky E."/>
            <person name="Lu J."/>
            <person name="Luo M."/>
            <person name="Machado C.A."/>
            <person name="Makalowski W."/>
            <person name="Marzo M."/>
            <person name="Matsuda M."/>
            <person name="Matzkin L."/>
            <person name="McAllister B."/>
            <person name="McBride C.S."/>
            <person name="McKernan B."/>
            <person name="McKernan K."/>
            <person name="Mendez-Lago M."/>
            <person name="Minx P."/>
            <person name="Mollenhauer M.U."/>
            <person name="Montooth K."/>
            <person name="Mount S.M."/>
            <person name="Mu X."/>
            <person name="Myers E."/>
            <person name="Negre B."/>
            <person name="Newfeld S."/>
            <person name="Nielsen R."/>
            <person name="Noor M.A."/>
            <person name="O'Grady P."/>
            <person name="Pachter L."/>
            <person name="Papaceit M."/>
            <person name="Parisi M.J."/>
            <person name="Parisi M."/>
            <person name="Parts L."/>
            <person name="Pedersen J.S."/>
            <person name="Pesole G."/>
            <person name="Phillippy A.M."/>
            <person name="Ponting C.P."/>
            <person name="Pop M."/>
            <person name="Porcelli D."/>
            <person name="Powell J.R."/>
            <person name="Prohaska S."/>
            <person name="Pruitt K."/>
            <person name="Puig M."/>
            <person name="Quesneville H."/>
            <person name="Ram K.R."/>
            <person name="Rand D."/>
            <person name="Rasmussen M.D."/>
            <person name="Reed L.K."/>
            <person name="Reenan R."/>
            <person name="Reily A."/>
            <person name="Remington K.A."/>
            <person name="Rieger T.T."/>
            <person name="Ritchie M.G."/>
            <person name="Robin C."/>
            <person name="Rogers Y.H."/>
            <person name="Rohde C."/>
            <person name="Rozas J."/>
            <person name="Rubenfield M.J."/>
            <person name="Ruiz A."/>
            <person name="Russo S."/>
            <person name="Salzberg S.L."/>
            <person name="Sanchez-Gracia A."/>
            <person name="Saranga D.J."/>
            <person name="Sato H."/>
            <person name="Schaeffer S.W."/>
            <person name="Schatz M.C."/>
            <person name="Schlenke T."/>
            <person name="Schwartz R."/>
            <person name="Segarra C."/>
            <person name="Singh R.S."/>
            <person name="Sirot L."/>
            <person name="Sirota M."/>
            <person name="Sisneros N.B."/>
            <person name="Smith C.D."/>
            <person name="Smith T.F."/>
            <person name="Spieth J."/>
            <person name="Stage D.E."/>
            <person name="Stark A."/>
            <person name="Stephan W."/>
            <person name="Strausberg R.L."/>
            <person name="Strempel S."/>
            <person name="Sturgill D."/>
            <person name="Sutton G."/>
            <person name="Sutton G.G."/>
            <person name="Tao W."/>
            <person name="Teichmann S."/>
            <person name="Tobari Y.N."/>
            <person name="Tomimura Y."/>
            <person name="Tsolas J.M."/>
            <person name="Valente V.L."/>
            <person name="Venter E."/>
            <person name="Venter J.C."/>
            <person name="Vicario S."/>
            <person name="Vieira F.G."/>
            <person name="Vilella A.J."/>
            <person name="Villasante A."/>
            <person name="Walenz B."/>
            <person name="Wang J."/>
            <person name="Wasserman M."/>
            <person name="Watts T."/>
            <person name="Wilson D."/>
            <person name="Wilson R.K."/>
            <person name="Wing R.A."/>
            <person name="Wolfner M.F."/>
            <person name="Wong A."/>
            <person name="Wong G.K."/>
            <person name="Wu C.I."/>
            <person name="Wu G."/>
            <person name="Yamamoto D."/>
            <person name="Yang H.P."/>
            <person name="Yang S.P."/>
            <person name="Yorke J.A."/>
            <person name="Yoshida K."/>
            <person name="Zdobnov E."/>
            <person name="Zhang P."/>
            <person name="Zhang Y."/>
            <person name="Zimin A.V."/>
            <person name="Baldwin J."/>
            <person name="Abdouelleil A."/>
            <person name="Abdulkadir J."/>
            <person name="Abebe A."/>
            <person name="Abera B."/>
            <person name="Abreu J."/>
            <person name="Acer S.C."/>
            <person name="Aftuck L."/>
            <person name="Alexander A."/>
            <person name="An P."/>
            <person name="Anderson E."/>
            <person name="Anderson S."/>
            <person name="Arachi H."/>
            <person name="Azer M."/>
            <person name="Bachantsang P."/>
            <person name="Barry A."/>
            <person name="Bayul T."/>
            <person name="Berlin A."/>
            <person name="Bessette D."/>
            <person name="Bloom T."/>
            <person name="Blye J."/>
            <person name="Boguslavskiy L."/>
            <person name="Bonnet C."/>
            <person name="Boukhgalter B."/>
            <person name="Bourzgui I."/>
            <person name="Brown A."/>
            <person name="Cahill P."/>
            <person name="Channer S."/>
            <person name="Cheshatsang Y."/>
            <person name="Chuda L."/>
            <person name="Citroen M."/>
            <person name="Collymore A."/>
            <person name="Cooke P."/>
            <person name="Costello M."/>
            <person name="D'Aco K."/>
            <person name="Daza R."/>
            <person name="De Haan G."/>
            <person name="DeGray S."/>
            <person name="DeMaso C."/>
            <person name="Dhargay N."/>
            <person name="Dooley K."/>
            <person name="Dooley E."/>
            <person name="Doricent M."/>
            <person name="Dorje P."/>
            <person name="Dorjee K."/>
            <person name="Dupes A."/>
            <person name="Elong R."/>
            <person name="Falk J."/>
            <person name="Farina A."/>
            <person name="Faro S."/>
            <person name="Ferguson D."/>
            <person name="Fisher S."/>
            <person name="Foley C.D."/>
            <person name="Franke A."/>
            <person name="Friedrich D."/>
            <person name="Gadbois L."/>
            <person name="Gearin G."/>
            <person name="Gearin C.R."/>
            <person name="Giannoukos G."/>
            <person name="Goode T."/>
            <person name="Graham J."/>
            <person name="Grandbois E."/>
            <person name="Grewal S."/>
            <person name="Gyaltsen K."/>
            <person name="Hafez N."/>
            <person name="Hagos B."/>
            <person name="Hall J."/>
            <person name="Henson C."/>
            <person name="Hollinger A."/>
            <person name="Honan T."/>
            <person name="Huard M.D."/>
            <person name="Hughes L."/>
            <person name="Hurhula B."/>
            <person name="Husby M.E."/>
            <person name="Kamat A."/>
            <person name="Kanga B."/>
            <person name="Kashin S."/>
            <person name="Khazanovich D."/>
            <person name="Kisner P."/>
            <person name="Lance K."/>
            <person name="Lara M."/>
            <person name="Lee W."/>
            <person name="Lennon N."/>
            <person name="Letendre F."/>
            <person name="LeVine R."/>
            <person name="Lipovsky A."/>
            <person name="Liu X."/>
            <person name="Liu J."/>
            <person name="Liu S."/>
            <person name="Lokyitsang T."/>
            <person name="Lokyitsang Y."/>
            <person name="Lubonja R."/>
            <person name="Lui A."/>
            <person name="MacDonald P."/>
            <person name="Magnisalis V."/>
            <person name="Maru K."/>
            <person name="Matthews C."/>
            <person name="McCusker W."/>
            <person name="McDonough S."/>
            <person name="Mehta T."/>
            <person name="Meldrim J."/>
            <person name="Meneus L."/>
            <person name="Mihai O."/>
            <person name="Mihalev A."/>
            <person name="Mihova T."/>
            <person name="Mittelman R."/>
            <person name="Mlenga V."/>
            <person name="Montmayeur A."/>
            <person name="Mulrain L."/>
            <person name="Navidi A."/>
            <person name="Naylor J."/>
            <person name="Negash T."/>
            <person name="Nguyen T."/>
            <person name="Nguyen N."/>
            <person name="Nicol R."/>
            <person name="Norbu C."/>
            <person name="Norbu N."/>
            <person name="Novod N."/>
            <person name="O'Neill B."/>
            <person name="Osman S."/>
            <person name="Markiewicz E."/>
            <person name="Oyono O.L."/>
            <person name="Patti C."/>
            <person name="Phunkhang P."/>
            <person name="Pierre F."/>
            <person name="Priest M."/>
            <person name="Raghuraman S."/>
            <person name="Rege F."/>
            <person name="Reyes R."/>
            <person name="Rise C."/>
            <person name="Rogov P."/>
            <person name="Ross K."/>
            <person name="Ryan E."/>
            <person name="Settipalli S."/>
            <person name="Shea T."/>
            <person name="Sherpa N."/>
            <person name="Shi L."/>
            <person name="Shih D."/>
            <person name="Sparrow T."/>
            <person name="Spaulding J."/>
            <person name="Stalker J."/>
            <person name="Stange-Thomann N."/>
            <person name="Stavropoulos S."/>
            <person name="Stone C."/>
            <person name="Strader C."/>
            <person name="Tesfaye S."/>
            <person name="Thomson T."/>
            <person name="Thoulutsang Y."/>
            <person name="Thoulutsang D."/>
            <person name="Topham K."/>
            <person name="Topping I."/>
            <person name="Tsamla T."/>
            <person name="Vassiliev H."/>
            <person name="Vo A."/>
            <person name="Wangchuk T."/>
            <person name="Wangdi T."/>
            <person name="Weiand M."/>
            <person name="Wilkinson J."/>
            <person name="Wilson A."/>
            <person name="Yadav S."/>
            <person name="Young G."/>
            <person name="Yu Q."/>
            <person name="Zembek L."/>
            <person name="Zhong D."/>
            <person name="Zimmer A."/>
            <person name="Zwirko Z."/>
            <person name="Jaffe D.B."/>
            <person name="Alvarez P."/>
            <person name="Brockman W."/>
            <person name="Butler J."/>
            <person name="Chin C."/>
            <person name="Gnerre S."/>
            <person name="Grabherr M."/>
            <person name="Kleber M."/>
            <person name="Mauceli E."/>
            <person name="MacCallum I."/>
        </authorList>
    </citation>
    <scope>NUCLEOTIDE SEQUENCE [LARGE SCALE GENOMIC DNA]</scope>
    <source>
        <strain evidence="3">Tucson 14030-0811.24</strain>
    </source>
</reference>
<dbReference type="HOGENOM" id="CLU_025702_0_1_1"/>
<feature type="domain" description="Cyclic nucleotide-binding" evidence="1">
    <location>
        <begin position="98"/>
        <end position="208"/>
    </location>
</feature>
<dbReference type="InterPro" id="IPR014710">
    <property type="entry name" value="RmlC-like_jellyroll"/>
</dbReference>
<dbReference type="InterPro" id="IPR018490">
    <property type="entry name" value="cNMP-bd_dom_sf"/>
</dbReference>
<dbReference type="Gene3D" id="2.60.120.10">
    <property type="entry name" value="Jelly Rolls"/>
    <property type="match status" value="1"/>
</dbReference>